<feature type="transmembrane region" description="Helical" evidence="13">
    <location>
        <begin position="233"/>
        <end position="256"/>
    </location>
</feature>
<evidence type="ECO:0000256" key="4">
    <source>
        <dbReference type="ARBA" id="ARBA00012282"/>
    </source>
</evidence>
<dbReference type="GO" id="GO:0005886">
    <property type="term" value="C:plasma membrane"/>
    <property type="evidence" value="ECO:0007669"/>
    <property type="project" value="UniProtKB-SubCell"/>
</dbReference>
<comment type="similarity">
    <text evidence="2">Belongs to the YdiV family.</text>
</comment>
<keyword evidence="9" id="KW-0378">Hydrolase</keyword>
<dbReference type="PANTHER" id="PTHR33121">
    <property type="entry name" value="CYCLIC DI-GMP PHOSPHODIESTERASE PDEF"/>
    <property type="match status" value="1"/>
</dbReference>
<keyword evidence="7" id="KW-0973">c-di-GMP</keyword>
<dbReference type="PANTHER" id="PTHR33121:SF81">
    <property type="entry name" value="CYCLIC DI-GMP PHOSPHODIESTERASE PDEB-RELATED"/>
    <property type="match status" value="1"/>
</dbReference>
<dbReference type="CDD" id="cd01948">
    <property type="entry name" value="EAL"/>
    <property type="match status" value="1"/>
</dbReference>
<keyword evidence="8 13" id="KW-0812">Transmembrane</keyword>
<protein>
    <recommendedName>
        <fullName evidence="5">Anti-FlhC(2)FlhD(4) factor YdiV</fullName>
        <ecNumber evidence="4">3.1.4.52</ecNumber>
    </recommendedName>
</protein>
<dbReference type="SMART" id="SM00052">
    <property type="entry name" value="EAL"/>
    <property type="match status" value="1"/>
</dbReference>
<gene>
    <name evidence="15" type="ORF">DN310_11290</name>
</gene>
<evidence type="ECO:0000256" key="9">
    <source>
        <dbReference type="ARBA" id="ARBA00022801"/>
    </source>
</evidence>
<keyword evidence="11 13" id="KW-0472">Membrane</keyword>
<reference evidence="15" key="1">
    <citation type="submission" date="2018-06" db="EMBL/GenBank/DDBJ databases">
        <authorList>
            <person name="Ashton P.M."/>
            <person name="Dallman T."/>
            <person name="Nair S."/>
            <person name="De Pinna E."/>
            <person name="Peters T."/>
            <person name="Grant K."/>
        </authorList>
    </citation>
    <scope>NUCLEOTIDE SEQUENCE [LARGE SCALE GENOMIC DNA]</scope>
    <source>
        <strain evidence="15">275803</strain>
    </source>
</reference>
<evidence type="ECO:0000256" key="1">
    <source>
        <dbReference type="ARBA" id="ARBA00004651"/>
    </source>
</evidence>
<dbReference type="Gene3D" id="3.20.20.450">
    <property type="entry name" value="EAL domain"/>
    <property type="match status" value="1"/>
</dbReference>
<evidence type="ECO:0000256" key="12">
    <source>
        <dbReference type="ARBA" id="ARBA00034290"/>
    </source>
</evidence>
<dbReference type="AlphaFoldDB" id="A0A5Y3MRG3"/>
<evidence type="ECO:0000256" key="13">
    <source>
        <dbReference type="SAM" id="Phobius"/>
    </source>
</evidence>
<comment type="subunit">
    <text evidence="3">Interacts with FlhD in the FlhC(2)FlhD(4) heterohexamer, inhibiting its ability to activate transcription.</text>
</comment>
<feature type="domain" description="EAL" evidence="14">
    <location>
        <begin position="263"/>
        <end position="513"/>
    </location>
</feature>
<dbReference type="Pfam" id="PF00563">
    <property type="entry name" value="EAL"/>
    <property type="match status" value="1"/>
</dbReference>
<comment type="catalytic activity">
    <reaction evidence="12">
        <text>3',3'-c-di-GMP + H2O = 5'-phosphoguanylyl(3'-&gt;5')guanosine + H(+)</text>
        <dbReference type="Rhea" id="RHEA:24902"/>
        <dbReference type="ChEBI" id="CHEBI:15377"/>
        <dbReference type="ChEBI" id="CHEBI:15378"/>
        <dbReference type="ChEBI" id="CHEBI:58754"/>
        <dbReference type="ChEBI" id="CHEBI:58805"/>
        <dbReference type="EC" id="3.1.4.52"/>
    </reaction>
</comment>
<dbReference type="InterPro" id="IPR001633">
    <property type="entry name" value="EAL_dom"/>
</dbReference>
<dbReference type="InterPro" id="IPR024744">
    <property type="entry name" value="CSS-motif_dom"/>
</dbReference>
<name>A0A5Y3MRG3_SALER</name>
<dbReference type="Pfam" id="PF12792">
    <property type="entry name" value="CSS-motif"/>
    <property type="match status" value="1"/>
</dbReference>
<sequence>MKVRKIFLMLFIAVPLIVMILAGLLAGIFQLKRDIAVSANTLLRFSADMSAASWQVARKAASWQVARKAARLAENSCTDTLKELSRTRAFTPYVRDIGFLENGDITCSFVTGTERYHFSRLAGLSLPASYPDRWLRSIGSMAEGPDRLVVIYVKKVAANKASFVIVDSQYVQELMEILAAERASAFSLTFGAGDAITSAATLRGKAFLTQRFTSNDHTIQLMVRTPLSTLSAYWLQNLFILVPLSLCLSVGMILFYRCWYLKRLSLAREIARGIAHNEFTVHYQPVFNVKRGSCGGVEALMRWPQPDGRFITPDIFITAAENEGMIIPLSRHLFELIAHDVINWNVPDDFYISVNISPAHLMDDGFIQDIEALRTRLGMITLMLELTERSLIVEPSQVAEKLSALREKGVLIAIDDFGTGYCSLSYLQQLPANYLKIDRTFIDTIDTSSNDVPVLDTIITLSQRLGLNVVAEGVSTQHQLRYILSHGVGFVQGFLYARPMGANDFMSWLGKSARRQNSLLKGKNEPASGLAAE</sequence>
<evidence type="ECO:0000256" key="8">
    <source>
        <dbReference type="ARBA" id="ARBA00022692"/>
    </source>
</evidence>
<evidence type="ECO:0000256" key="11">
    <source>
        <dbReference type="ARBA" id="ARBA00023136"/>
    </source>
</evidence>
<accession>A0A5Y3MRG3</accession>
<comment type="caution">
    <text evidence="15">The sequence shown here is derived from an EMBL/GenBank/DDBJ whole genome shotgun (WGS) entry which is preliminary data.</text>
</comment>
<evidence type="ECO:0000256" key="5">
    <source>
        <dbReference type="ARBA" id="ARBA00018009"/>
    </source>
</evidence>
<dbReference type="InterPro" id="IPR050706">
    <property type="entry name" value="Cyclic-di-GMP_PDE-like"/>
</dbReference>
<evidence type="ECO:0000256" key="7">
    <source>
        <dbReference type="ARBA" id="ARBA00022636"/>
    </source>
</evidence>
<dbReference type="InterPro" id="IPR035919">
    <property type="entry name" value="EAL_sf"/>
</dbReference>
<dbReference type="Proteomes" id="UP000839598">
    <property type="component" value="Unassembled WGS sequence"/>
</dbReference>
<organism evidence="15">
    <name type="scientific">Salmonella enterica subsp. salamae</name>
    <dbReference type="NCBI Taxonomy" id="59202"/>
    <lineage>
        <taxon>Bacteria</taxon>
        <taxon>Pseudomonadati</taxon>
        <taxon>Pseudomonadota</taxon>
        <taxon>Gammaproteobacteria</taxon>
        <taxon>Enterobacterales</taxon>
        <taxon>Enterobacteriaceae</taxon>
        <taxon>Salmonella</taxon>
    </lineage>
</organism>
<feature type="transmembrane region" description="Helical" evidence="13">
    <location>
        <begin position="7"/>
        <end position="29"/>
    </location>
</feature>
<dbReference type="GO" id="GO:0071111">
    <property type="term" value="F:cyclic-guanylate-specific phosphodiesterase activity"/>
    <property type="evidence" value="ECO:0007669"/>
    <property type="project" value="UniProtKB-EC"/>
</dbReference>
<dbReference type="SUPFAM" id="SSF141868">
    <property type="entry name" value="EAL domain-like"/>
    <property type="match status" value="1"/>
</dbReference>
<evidence type="ECO:0000259" key="14">
    <source>
        <dbReference type="PROSITE" id="PS50883"/>
    </source>
</evidence>
<keyword evidence="6" id="KW-1003">Cell membrane</keyword>
<dbReference type="EC" id="3.1.4.52" evidence="4"/>
<proteinExistence type="inferred from homology"/>
<evidence type="ECO:0000256" key="3">
    <source>
        <dbReference type="ARBA" id="ARBA00011576"/>
    </source>
</evidence>
<dbReference type="EMBL" id="AAIVAV010000010">
    <property type="protein sequence ID" value="ECI4009904.1"/>
    <property type="molecule type" value="Genomic_DNA"/>
</dbReference>
<evidence type="ECO:0000256" key="2">
    <source>
        <dbReference type="ARBA" id="ARBA00010927"/>
    </source>
</evidence>
<evidence type="ECO:0000256" key="10">
    <source>
        <dbReference type="ARBA" id="ARBA00022989"/>
    </source>
</evidence>
<keyword evidence="10 13" id="KW-1133">Transmembrane helix</keyword>
<evidence type="ECO:0000256" key="6">
    <source>
        <dbReference type="ARBA" id="ARBA00022475"/>
    </source>
</evidence>
<comment type="subcellular location">
    <subcellularLocation>
        <location evidence="1">Cell membrane</location>
        <topology evidence="1">Multi-pass membrane protein</topology>
    </subcellularLocation>
</comment>
<evidence type="ECO:0000313" key="15">
    <source>
        <dbReference type="EMBL" id="ECI4009904.1"/>
    </source>
</evidence>
<dbReference type="PROSITE" id="PS50883">
    <property type="entry name" value="EAL"/>
    <property type="match status" value="1"/>
</dbReference>